<name>A0A1J5R433_9ZZZZ</name>
<evidence type="ECO:0000313" key="1">
    <source>
        <dbReference type="EMBL" id="OIQ90202.1"/>
    </source>
</evidence>
<organism evidence="1">
    <name type="scientific">mine drainage metagenome</name>
    <dbReference type="NCBI Taxonomy" id="410659"/>
    <lineage>
        <taxon>unclassified sequences</taxon>
        <taxon>metagenomes</taxon>
        <taxon>ecological metagenomes</taxon>
    </lineage>
</organism>
<sequence length="41" mass="4122">MDMALGFIAACIVVYALVWSVRTSGTVADAGAAAHGHGGHH</sequence>
<dbReference type="AlphaFoldDB" id="A0A1J5R433"/>
<proteinExistence type="predicted"/>
<gene>
    <name evidence="1" type="ORF">GALL_278880</name>
</gene>
<protein>
    <submittedName>
        <fullName evidence="1">Uncharacterized protein</fullName>
    </submittedName>
</protein>
<dbReference type="EMBL" id="MLJW01000300">
    <property type="protein sequence ID" value="OIQ90202.1"/>
    <property type="molecule type" value="Genomic_DNA"/>
</dbReference>
<comment type="caution">
    <text evidence="1">The sequence shown here is derived from an EMBL/GenBank/DDBJ whole genome shotgun (WGS) entry which is preliminary data.</text>
</comment>
<accession>A0A1J5R433</accession>
<reference evidence="1" key="1">
    <citation type="submission" date="2016-10" db="EMBL/GenBank/DDBJ databases">
        <title>Sequence of Gallionella enrichment culture.</title>
        <authorList>
            <person name="Poehlein A."/>
            <person name="Muehling M."/>
            <person name="Daniel R."/>
        </authorList>
    </citation>
    <scope>NUCLEOTIDE SEQUENCE</scope>
</reference>